<evidence type="ECO:0000256" key="1">
    <source>
        <dbReference type="SAM" id="MobiDB-lite"/>
    </source>
</evidence>
<dbReference type="Gene3D" id="3.40.50.12780">
    <property type="entry name" value="N-terminal domain of ligase-like"/>
    <property type="match status" value="1"/>
</dbReference>
<dbReference type="SUPFAM" id="SSF56801">
    <property type="entry name" value="Acetyl-CoA synthetase-like"/>
    <property type="match status" value="1"/>
</dbReference>
<feature type="domain" description="AMP-binding enzyme C-terminal" evidence="2">
    <location>
        <begin position="115"/>
        <end position="192"/>
    </location>
</feature>
<comment type="caution">
    <text evidence="3">The sequence shown here is derived from an EMBL/GenBank/DDBJ whole genome shotgun (WGS) entry which is preliminary data.</text>
</comment>
<reference evidence="3" key="1">
    <citation type="journal article" date="2014" name="Front. Microbiol.">
        <title>High frequency of phylogenetically diverse reductive dehalogenase-homologous genes in deep subseafloor sedimentary metagenomes.</title>
        <authorList>
            <person name="Kawai M."/>
            <person name="Futagami T."/>
            <person name="Toyoda A."/>
            <person name="Takaki Y."/>
            <person name="Nishi S."/>
            <person name="Hori S."/>
            <person name="Arai W."/>
            <person name="Tsubouchi T."/>
            <person name="Morono Y."/>
            <person name="Uchiyama I."/>
            <person name="Ito T."/>
            <person name="Fujiyama A."/>
            <person name="Inagaki F."/>
            <person name="Takami H."/>
        </authorList>
    </citation>
    <scope>NUCLEOTIDE SEQUENCE</scope>
    <source>
        <strain evidence="3">Expedition CK06-06</strain>
    </source>
</reference>
<dbReference type="InterPro" id="IPR025110">
    <property type="entry name" value="AMP-bd_C"/>
</dbReference>
<dbReference type="InterPro" id="IPR050237">
    <property type="entry name" value="ATP-dep_AMP-bd_enzyme"/>
</dbReference>
<dbReference type="EMBL" id="BARS01042824">
    <property type="protein sequence ID" value="GAG32990.1"/>
    <property type="molecule type" value="Genomic_DNA"/>
</dbReference>
<dbReference type="InterPro" id="IPR045851">
    <property type="entry name" value="AMP-bd_C_sf"/>
</dbReference>
<dbReference type="GO" id="GO:0016878">
    <property type="term" value="F:acid-thiol ligase activity"/>
    <property type="evidence" value="ECO:0007669"/>
    <property type="project" value="UniProtKB-ARBA"/>
</dbReference>
<dbReference type="Pfam" id="PF13193">
    <property type="entry name" value="AMP-binding_C"/>
    <property type="match status" value="1"/>
</dbReference>
<feature type="region of interest" description="Disordered" evidence="1">
    <location>
        <begin position="55"/>
        <end position="82"/>
    </location>
</feature>
<dbReference type="InterPro" id="IPR042099">
    <property type="entry name" value="ANL_N_sf"/>
</dbReference>
<organism evidence="3">
    <name type="scientific">marine sediment metagenome</name>
    <dbReference type="NCBI Taxonomy" id="412755"/>
    <lineage>
        <taxon>unclassified sequences</taxon>
        <taxon>metagenomes</taxon>
        <taxon>ecological metagenomes</taxon>
    </lineage>
</organism>
<accession>X0WQS3</accession>
<feature type="non-terminal residue" evidence="3">
    <location>
        <position position="1"/>
    </location>
</feature>
<proteinExistence type="predicted"/>
<name>X0WQS3_9ZZZZ</name>
<protein>
    <recommendedName>
        <fullName evidence="2">AMP-binding enzyme C-terminal domain-containing protein</fullName>
    </recommendedName>
</protein>
<dbReference type="Gene3D" id="3.30.300.30">
    <property type="match status" value="1"/>
</dbReference>
<dbReference type="PANTHER" id="PTHR43767:SF1">
    <property type="entry name" value="NONRIBOSOMAL PEPTIDE SYNTHASE PES1 (EUROFUNG)-RELATED"/>
    <property type="match status" value="1"/>
</dbReference>
<sequence length="213" mass="22905">WYGAVEGGLAFKPIGQGPIGSFGKPAPGLEMKILDENDSECPSFVPGEICSRPATGESAQVEYHENPEASEKKTRGGWLRSGDMGHSDEEGWLFFDYRKGGGIRRSGDFVSPGFVEKVIAEHPDVSDVCVYGVPAKSGAPGEKDVVAAIVPVAGASIDPESVLEICRRGLEANFVPSYLQVLDEIPKTASEKPIERFLIERFAPDAEGVYICD</sequence>
<evidence type="ECO:0000259" key="2">
    <source>
        <dbReference type="Pfam" id="PF13193"/>
    </source>
</evidence>
<dbReference type="AlphaFoldDB" id="X0WQS3"/>
<feature type="compositionally biased region" description="Basic and acidic residues" evidence="1">
    <location>
        <begin position="62"/>
        <end position="74"/>
    </location>
</feature>
<evidence type="ECO:0000313" key="3">
    <source>
        <dbReference type="EMBL" id="GAG32990.1"/>
    </source>
</evidence>
<dbReference type="PANTHER" id="PTHR43767">
    <property type="entry name" value="LONG-CHAIN-FATTY-ACID--COA LIGASE"/>
    <property type="match status" value="1"/>
</dbReference>
<gene>
    <name evidence="3" type="ORF">S01H1_64924</name>
</gene>